<feature type="transmembrane region" description="Helical" evidence="17">
    <location>
        <begin position="195"/>
        <end position="213"/>
    </location>
</feature>
<feature type="transmembrane region" description="Helical" evidence="17">
    <location>
        <begin position="273"/>
        <end position="294"/>
    </location>
</feature>
<dbReference type="GO" id="GO:0016740">
    <property type="term" value="F:transferase activity"/>
    <property type="evidence" value="ECO:0007669"/>
    <property type="project" value="UniProtKB-KW"/>
</dbReference>
<keyword evidence="8 18" id="KW-0808">Transferase</keyword>
<protein>
    <recommendedName>
        <fullName evidence="6">dolichyl-phosphooligosaccharide-protein glycotransferase</fullName>
        <ecNumber evidence="6">2.4.99.21</ecNumber>
    </recommendedName>
    <alternativeName>
        <fullName evidence="15">Oligosaccharyl transferase</fullName>
    </alternativeName>
</protein>
<evidence type="ECO:0000256" key="9">
    <source>
        <dbReference type="ARBA" id="ARBA00022692"/>
    </source>
</evidence>
<comment type="pathway">
    <text evidence="4">Protein modification; protein glycosylation.</text>
</comment>
<dbReference type="EMBL" id="JARRIG010000002">
    <property type="protein sequence ID" value="MFA4803828.1"/>
    <property type="molecule type" value="Genomic_DNA"/>
</dbReference>
<feature type="transmembrane region" description="Helical" evidence="17">
    <location>
        <begin position="90"/>
        <end position="110"/>
    </location>
</feature>
<evidence type="ECO:0000256" key="14">
    <source>
        <dbReference type="ARBA" id="ARBA00023211"/>
    </source>
</evidence>
<sequence length="759" mass="86824">MKVKYKYMVILGIVSALIVRLIPLRMKYMYGYDPYFHLKYILYCVEKEQWVNFFPYALGPWGMKVRLFHPLGLWATPAYLSKILPGSIDFIFKITPVIFGVLTIIFFTYALSRVYGYRTAALFSLLLAFNFGHIMRSMANYYRGDNYMLFWYSLAFFGFSLLVSPRNTLERITAYFLIFLSPALASVFWQAYYPIFVLVLANAVFLLIGAFLLSRDGVIPQALIAIGLMLPSTVLASVLGEKVGFGMLGENKGMGNYLSKKFGLEFGFLHDIFLYYLFKIILLVVLLAVIILIVSKLLRDIKTRAITLTILVIAGSLILYSKYYPIFSTLLNRIFLTPPISETQRSTLRDFWIAYGPQFLLAFLYPLRFRRLNVFTLLTLGTVLVLLPMAIIWTRFLFLASVAISLMATLGLSSFKLSKRKIVASTLVVAISISSVHGTYETLNLEPEMNEYWENALVWLGRNSNINDIVLVWWDYGHWVTYYSTRAPVAQGSPSKFVARYYLGLVNNRSLMNIGVDYVIVSYNLLYKFQAVVKTANVTGYRLLLLYKSKEYTFTNGDIAIVAVPTRNSWDVRIIANGIVGRPREAYVEVGDRIYKVKYNSNADLYVYVNFNYGYAVLTDSKTFNTPMVRMMATNSYPGYELVYSDGGIVKIFKFNHPNVVVKGSNGRIVLRFSAPVKAKLRLYGYLDNGTLVYKETFDVKGKDSFFIPQDLNNSVVIRYVYFGKYVFDRGLFRVDDILRSELSLNPLGYFSSLNRTGK</sequence>
<keyword evidence="7" id="KW-0328">Glycosyltransferase</keyword>
<comment type="catalytic activity">
    <reaction evidence="16">
        <text>an archaeal dolichyl phosphooligosaccharide + [protein]-L-asparagine = an archaeal dolichyl phosphate + a glycoprotein with the oligosaccharide chain attached by N-beta-D-glycosyl linkage to a protein L-asparagine.</text>
        <dbReference type="EC" id="2.4.99.21"/>
    </reaction>
</comment>
<keyword evidence="13 17" id="KW-0472">Membrane</keyword>
<keyword evidence="14" id="KW-0464">Manganese</keyword>
<evidence type="ECO:0000313" key="19">
    <source>
        <dbReference type="Proteomes" id="UP001571980"/>
    </source>
</evidence>
<organism evidence="18 19">
    <name type="scientific">Pyrococcus kukulkanii</name>
    <dbReference type="NCBI Taxonomy" id="1609559"/>
    <lineage>
        <taxon>Archaea</taxon>
        <taxon>Methanobacteriati</taxon>
        <taxon>Methanobacteriota</taxon>
        <taxon>Thermococci</taxon>
        <taxon>Thermococcales</taxon>
        <taxon>Thermococcaceae</taxon>
        <taxon>Pyrococcus</taxon>
    </lineage>
</organism>
<keyword evidence="11" id="KW-0460">Magnesium</keyword>
<feature type="transmembrane region" description="Helical" evidence="17">
    <location>
        <begin position="7"/>
        <end position="26"/>
    </location>
</feature>
<evidence type="ECO:0000313" key="18">
    <source>
        <dbReference type="EMBL" id="MFA4803828.1"/>
    </source>
</evidence>
<evidence type="ECO:0000256" key="12">
    <source>
        <dbReference type="ARBA" id="ARBA00022989"/>
    </source>
</evidence>
<evidence type="ECO:0000256" key="8">
    <source>
        <dbReference type="ARBA" id="ARBA00022679"/>
    </source>
</evidence>
<feature type="transmembrane region" description="Helical" evidence="17">
    <location>
        <begin position="147"/>
        <end position="165"/>
    </location>
</feature>
<keyword evidence="19" id="KW-1185">Reference proteome</keyword>
<dbReference type="Proteomes" id="UP001571980">
    <property type="component" value="Unassembled WGS sequence"/>
</dbReference>
<accession>A0ABV4T5F8</accession>
<dbReference type="Gene3D" id="3.40.50.12610">
    <property type="match status" value="1"/>
</dbReference>
<keyword evidence="10" id="KW-0479">Metal-binding</keyword>
<comment type="cofactor">
    <cofactor evidence="1">
        <name>Mn(2+)</name>
        <dbReference type="ChEBI" id="CHEBI:29035"/>
    </cofactor>
</comment>
<feature type="transmembrane region" description="Helical" evidence="17">
    <location>
        <begin position="347"/>
        <end position="365"/>
    </location>
</feature>
<proteinExistence type="inferred from homology"/>
<comment type="similarity">
    <text evidence="5">Belongs to the STT3 family.</text>
</comment>
<comment type="caution">
    <text evidence="18">The sequence shown here is derived from an EMBL/GenBank/DDBJ whole genome shotgun (WGS) entry which is preliminary data.</text>
</comment>
<feature type="transmembrane region" description="Helical" evidence="17">
    <location>
        <begin position="397"/>
        <end position="415"/>
    </location>
</feature>
<feature type="transmembrane region" description="Helical" evidence="17">
    <location>
        <begin position="306"/>
        <end position="327"/>
    </location>
</feature>
<feature type="transmembrane region" description="Helical" evidence="17">
    <location>
        <begin position="117"/>
        <end position="135"/>
    </location>
</feature>
<evidence type="ECO:0000256" key="15">
    <source>
        <dbReference type="ARBA" id="ARBA00030679"/>
    </source>
</evidence>
<name>A0ABV4T5F8_9EURY</name>
<evidence type="ECO:0000256" key="7">
    <source>
        <dbReference type="ARBA" id="ARBA00022676"/>
    </source>
</evidence>
<dbReference type="EC" id="2.4.99.21" evidence="6"/>
<evidence type="ECO:0000256" key="1">
    <source>
        <dbReference type="ARBA" id="ARBA00001936"/>
    </source>
</evidence>
<gene>
    <name evidence="18" type="ORF">P8X34_03575</name>
</gene>
<evidence type="ECO:0000256" key="17">
    <source>
        <dbReference type="SAM" id="Phobius"/>
    </source>
</evidence>
<dbReference type="PANTHER" id="PTHR13872:SF1">
    <property type="entry name" value="DOLICHYL-DIPHOSPHOOLIGOSACCHARIDE--PROTEIN GLYCOSYLTRANSFERASE SUBUNIT STT3B"/>
    <property type="match status" value="1"/>
</dbReference>
<comment type="cofactor">
    <cofactor evidence="2">
        <name>Mg(2+)</name>
        <dbReference type="ChEBI" id="CHEBI:18420"/>
    </cofactor>
</comment>
<comment type="subcellular location">
    <subcellularLocation>
        <location evidence="3">Cell membrane</location>
        <topology evidence="3">Multi-pass membrane protein</topology>
    </subcellularLocation>
</comment>
<feature type="transmembrane region" description="Helical" evidence="17">
    <location>
        <begin position="422"/>
        <end position="440"/>
    </location>
</feature>
<dbReference type="PANTHER" id="PTHR13872">
    <property type="entry name" value="DOLICHYL-DIPHOSPHOOLIGOSACCHARIDE--PROTEIN GLYCOSYLTRANSFERASE SUBUNIT"/>
    <property type="match status" value="1"/>
</dbReference>
<feature type="transmembrane region" description="Helical" evidence="17">
    <location>
        <begin position="372"/>
        <end position="391"/>
    </location>
</feature>
<evidence type="ECO:0000256" key="10">
    <source>
        <dbReference type="ARBA" id="ARBA00022723"/>
    </source>
</evidence>
<evidence type="ECO:0000256" key="13">
    <source>
        <dbReference type="ARBA" id="ARBA00023136"/>
    </source>
</evidence>
<evidence type="ECO:0000256" key="3">
    <source>
        <dbReference type="ARBA" id="ARBA00004651"/>
    </source>
</evidence>
<reference evidence="18 19" key="1">
    <citation type="submission" date="2023-03" db="EMBL/GenBank/DDBJ databases">
        <title>Speciation in Pyrococcus: adaptation to high temperature as a mechanism.</title>
        <authorList>
            <person name="Gu J."/>
        </authorList>
    </citation>
    <scope>NUCLEOTIDE SEQUENCE [LARGE SCALE GENOMIC DNA]</scope>
    <source>
        <strain evidence="18 19">LMOA34</strain>
    </source>
</reference>
<evidence type="ECO:0000256" key="5">
    <source>
        <dbReference type="ARBA" id="ARBA00010810"/>
    </source>
</evidence>
<evidence type="ECO:0000256" key="11">
    <source>
        <dbReference type="ARBA" id="ARBA00022842"/>
    </source>
</evidence>
<feature type="transmembrane region" description="Helical" evidence="17">
    <location>
        <begin position="172"/>
        <end position="189"/>
    </location>
</feature>
<dbReference type="InterPro" id="IPR003674">
    <property type="entry name" value="Oligo_trans_STT3"/>
</dbReference>
<feature type="transmembrane region" description="Helical" evidence="17">
    <location>
        <begin position="222"/>
        <end position="240"/>
    </location>
</feature>
<keyword evidence="12 17" id="KW-1133">Transmembrane helix</keyword>
<dbReference type="RefSeq" id="WP_372823355.1">
    <property type="nucleotide sequence ID" value="NZ_JARRIF010000003.1"/>
</dbReference>
<evidence type="ECO:0000256" key="6">
    <source>
        <dbReference type="ARBA" id="ARBA00012602"/>
    </source>
</evidence>
<evidence type="ECO:0000256" key="2">
    <source>
        <dbReference type="ARBA" id="ARBA00001946"/>
    </source>
</evidence>
<evidence type="ECO:0000256" key="4">
    <source>
        <dbReference type="ARBA" id="ARBA00004922"/>
    </source>
</evidence>
<evidence type="ECO:0000256" key="16">
    <source>
        <dbReference type="ARBA" id="ARBA00034066"/>
    </source>
</evidence>
<keyword evidence="9 17" id="KW-0812">Transmembrane</keyword>